<dbReference type="Pfam" id="PF13456">
    <property type="entry name" value="RVT_3"/>
    <property type="match status" value="1"/>
</dbReference>
<proteinExistence type="predicted"/>
<dbReference type="Proteomes" id="UP000593579">
    <property type="component" value="Unassembled WGS sequence"/>
</dbReference>
<dbReference type="AlphaFoldDB" id="A0A7J9CF77"/>
<protein>
    <recommendedName>
        <fullName evidence="1">RNase H type-1 domain-containing protein</fullName>
    </recommendedName>
</protein>
<feature type="non-terminal residue" evidence="2">
    <location>
        <position position="1"/>
    </location>
</feature>
<reference evidence="2 3" key="1">
    <citation type="journal article" date="2019" name="Genome Biol. Evol.">
        <title>Insights into the evolution of the New World diploid cottons (Gossypium, subgenus Houzingenia) based on genome sequencing.</title>
        <authorList>
            <person name="Grover C.E."/>
            <person name="Arick M.A. 2nd"/>
            <person name="Thrash A."/>
            <person name="Conover J.L."/>
            <person name="Sanders W.S."/>
            <person name="Peterson D.G."/>
            <person name="Frelichowski J.E."/>
            <person name="Scheffler J.A."/>
            <person name="Scheffler B.E."/>
            <person name="Wendel J.F."/>
        </authorList>
    </citation>
    <scope>NUCLEOTIDE SEQUENCE [LARGE SCALE GENOMIC DNA]</scope>
    <source>
        <strain evidence="2">5</strain>
        <tissue evidence="2">Leaf</tissue>
    </source>
</reference>
<comment type="caution">
    <text evidence="2">The sequence shown here is derived from an EMBL/GenBank/DDBJ whole genome shotgun (WGS) entry which is preliminary data.</text>
</comment>
<dbReference type="EMBL" id="JABEZY010000009">
    <property type="protein sequence ID" value="MBA0747117.1"/>
    <property type="molecule type" value="Genomic_DNA"/>
</dbReference>
<evidence type="ECO:0000259" key="1">
    <source>
        <dbReference type="Pfam" id="PF13456"/>
    </source>
</evidence>
<name>A0A7J9CF77_GOSGO</name>
<feature type="domain" description="RNase H type-1" evidence="1">
    <location>
        <begin position="68"/>
        <end position="117"/>
    </location>
</feature>
<dbReference type="GO" id="GO:0003676">
    <property type="term" value="F:nucleic acid binding"/>
    <property type="evidence" value="ECO:0007669"/>
    <property type="project" value="InterPro"/>
</dbReference>
<evidence type="ECO:0000313" key="3">
    <source>
        <dbReference type="Proteomes" id="UP000593579"/>
    </source>
</evidence>
<organism evidence="2 3">
    <name type="scientific">Gossypium gossypioides</name>
    <name type="common">Mexican cotton</name>
    <name type="synonym">Selera gossypioides</name>
    <dbReference type="NCBI Taxonomy" id="34282"/>
    <lineage>
        <taxon>Eukaryota</taxon>
        <taxon>Viridiplantae</taxon>
        <taxon>Streptophyta</taxon>
        <taxon>Embryophyta</taxon>
        <taxon>Tracheophyta</taxon>
        <taxon>Spermatophyta</taxon>
        <taxon>Magnoliopsida</taxon>
        <taxon>eudicotyledons</taxon>
        <taxon>Gunneridae</taxon>
        <taxon>Pentapetalae</taxon>
        <taxon>rosids</taxon>
        <taxon>malvids</taxon>
        <taxon>Malvales</taxon>
        <taxon>Malvaceae</taxon>
        <taxon>Malvoideae</taxon>
        <taxon>Gossypium</taxon>
    </lineage>
</organism>
<evidence type="ECO:0000313" key="2">
    <source>
        <dbReference type="EMBL" id="MBA0747117.1"/>
    </source>
</evidence>
<dbReference type="SUPFAM" id="SSF53098">
    <property type="entry name" value="Ribonuclease H-like"/>
    <property type="match status" value="1"/>
</dbReference>
<dbReference type="OrthoDB" id="1752183at2759"/>
<dbReference type="GO" id="GO:0004523">
    <property type="term" value="F:RNA-DNA hybrid ribonuclease activity"/>
    <property type="evidence" value="ECO:0007669"/>
    <property type="project" value="InterPro"/>
</dbReference>
<gene>
    <name evidence="2" type="ORF">Gogos_009578</name>
</gene>
<accession>A0A7J9CF77</accession>
<dbReference type="InterPro" id="IPR012337">
    <property type="entry name" value="RNaseH-like_sf"/>
</dbReference>
<sequence length="153" mass="17543">IISLTFTKNRNLFIFQRKSWSSSEIIKASRCWTKKSSLAPKDGLIDNIGLPHEEPFSRIEPFLTPMDGTGDWVIGYNRFLGNCSTFDAELWGILDGLKLIQCRGHSSVVIHFDSLEVKVNGFKIYPREENQCADYLVKLAFERKEDLQLVETL</sequence>
<dbReference type="InterPro" id="IPR002156">
    <property type="entry name" value="RNaseH_domain"/>
</dbReference>
<keyword evidence="3" id="KW-1185">Reference proteome</keyword>